<keyword evidence="1" id="KW-0812">Transmembrane</keyword>
<keyword evidence="1" id="KW-0472">Membrane</keyword>
<feature type="transmembrane region" description="Helical" evidence="1">
    <location>
        <begin position="24"/>
        <end position="48"/>
    </location>
</feature>
<dbReference type="SMR" id="W5T8C9"/>
<dbReference type="HOGENOM" id="CLU_040159_0_0_11"/>
<keyword evidence="1" id="KW-1133">Transmembrane helix</keyword>
<dbReference type="RefSeq" id="WP_025346899.1">
    <property type="nucleotide sequence ID" value="NZ_CP006850.1"/>
</dbReference>
<evidence type="ECO:0000313" key="4">
    <source>
        <dbReference type="EMBL" id="AHH15369.1"/>
    </source>
</evidence>
<dbReference type="AlphaFoldDB" id="W5T8C9"/>
<name>W5T8C9_9NOCA</name>
<evidence type="ECO:0000313" key="5">
    <source>
        <dbReference type="Proteomes" id="UP000019150"/>
    </source>
</evidence>
<evidence type="ECO:0000259" key="2">
    <source>
        <dbReference type="Pfam" id="PF02470"/>
    </source>
</evidence>
<sequence length="406" mass="42961">MAANKLVEKEGAGKFFGAGWGVKLSGIGLVLFLAAIVAVALTMFVGGFTTTEPVYLDAPRAGLVMDKDAKVKIRGVEIGHVSDIAYTGDHARLTLAMNPDQLKMVPANATVDIRSTTVFGAKYVNFMEPPEPSSTHLKAGATVAAQAVTVEFNTVFQHLTDVLAKVAPEKLNATLTALGTALQGRGDKLGQLLADSDQYLADINPSLPDLQRDLQTSVGVTNLYADVTPDLLRTTHNATTTSKTIVDENKNFDAMLVNLIGLADTTRPILSDNAEALATSLDLLRPTTALLNEYRSGLGCVVEGIGSNVDIMDKIFGGGPGGTVLLNAGFMPGGEPYKYPQDLPKVNATGGPHCEGVATRQPDDHANYLVTDTSQGEVWTPELHTHLNGPRVFQIMFAGLPGVPNP</sequence>
<dbReference type="eggNOG" id="COG1463">
    <property type="taxonomic scope" value="Bacteria"/>
</dbReference>
<reference evidence="4 5" key="1">
    <citation type="journal article" date="2014" name="Appl. Environ. Microbiol.">
        <title>Insights into the Microbial Degradation of Rubber and Gutta-Percha by Analysis of the Complete Genome of Nocardia nova SH22a.</title>
        <authorList>
            <person name="Luo Q."/>
            <person name="Hiessl S."/>
            <person name="Poehlein A."/>
            <person name="Daniel R."/>
            <person name="Steinbuchel A."/>
        </authorList>
    </citation>
    <scope>NUCLEOTIDE SEQUENCE [LARGE SCALE GENOMIC DNA]</scope>
    <source>
        <strain evidence="4">SH22a</strain>
    </source>
</reference>
<dbReference type="STRING" id="1415166.NONO_c05560"/>
<dbReference type="GO" id="GO:0005576">
    <property type="term" value="C:extracellular region"/>
    <property type="evidence" value="ECO:0007669"/>
    <property type="project" value="TreeGrafter"/>
</dbReference>
<dbReference type="InterPro" id="IPR052336">
    <property type="entry name" value="MlaD_Phospholipid_Transporter"/>
</dbReference>
<organism evidence="4 5">
    <name type="scientific">Nocardia nova SH22a</name>
    <dbReference type="NCBI Taxonomy" id="1415166"/>
    <lineage>
        <taxon>Bacteria</taxon>
        <taxon>Bacillati</taxon>
        <taxon>Actinomycetota</taxon>
        <taxon>Actinomycetes</taxon>
        <taxon>Mycobacteriales</taxon>
        <taxon>Nocardiaceae</taxon>
        <taxon>Nocardia</taxon>
    </lineage>
</organism>
<feature type="domain" description="Mammalian cell entry C-terminal" evidence="3">
    <location>
        <begin position="134"/>
        <end position="352"/>
    </location>
</feature>
<dbReference type="OrthoDB" id="3460188at2"/>
<dbReference type="Pfam" id="PF02470">
    <property type="entry name" value="MlaD"/>
    <property type="match status" value="1"/>
</dbReference>
<dbReference type="InterPro" id="IPR024516">
    <property type="entry name" value="Mce_C"/>
</dbReference>
<evidence type="ECO:0000259" key="3">
    <source>
        <dbReference type="Pfam" id="PF11887"/>
    </source>
</evidence>
<dbReference type="PANTHER" id="PTHR33371:SF19">
    <property type="entry name" value="MCE-FAMILY PROTEIN MCE4A"/>
    <property type="match status" value="1"/>
</dbReference>
<keyword evidence="5" id="KW-1185">Reference proteome</keyword>
<proteinExistence type="predicted"/>
<dbReference type="PANTHER" id="PTHR33371">
    <property type="entry name" value="INTERMEMBRANE PHOSPHOLIPID TRANSPORT SYSTEM BINDING PROTEIN MLAD-RELATED"/>
    <property type="match status" value="1"/>
</dbReference>
<evidence type="ECO:0000256" key="1">
    <source>
        <dbReference type="SAM" id="Phobius"/>
    </source>
</evidence>
<feature type="domain" description="Mce/MlaD" evidence="2">
    <location>
        <begin position="52"/>
        <end position="127"/>
    </location>
</feature>
<dbReference type="InterPro" id="IPR005693">
    <property type="entry name" value="Mce"/>
</dbReference>
<protein>
    <submittedName>
        <fullName evidence="4">MCE family protein MceA</fullName>
    </submittedName>
</protein>
<dbReference type="Pfam" id="PF11887">
    <property type="entry name" value="Mce4_CUP1"/>
    <property type="match status" value="1"/>
</dbReference>
<dbReference type="KEGG" id="nno:NONO_c05560"/>
<dbReference type="EMBL" id="CP006850">
    <property type="protein sequence ID" value="AHH15369.1"/>
    <property type="molecule type" value="Genomic_DNA"/>
</dbReference>
<dbReference type="PATRIC" id="fig|1415166.3.peg.568"/>
<dbReference type="Proteomes" id="UP000019150">
    <property type="component" value="Chromosome"/>
</dbReference>
<accession>W5T8C9</accession>
<gene>
    <name evidence="4" type="primary">mce1A</name>
    <name evidence="4" type="ORF">NONO_c05560</name>
</gene>
<dbReference type="InterPro" id="IPR003399">
    <property type="entry name" value="Mce/MlaD"/>
</dbReference>
<dbReference type="NCBIfam" id="TIGR00996">
    <property type="entry name" value="Mtu_fam_mce"/>
    <property type="match status" value="1"/>
</dbReference>
<dbReference type="GO" id="GO:0051701">
    <property type="term" value="P:biological process involved in interaction with host"/>
    <property type="evidence" value="ECO:0007669"/>
    <property type="project" value="TreeGrafter"/>
</dbReference>